<evidence type="ECO:0000256" key="4">
    <source>
        <dbReference type="ARBA" id="ARBA00022833"/>
    </source>
</evidence>
<dbReference type="Proteomes" id="UP000574369">
    <property type="component" value="Unassembled WGS sequence"/>
</dbReference>
<accession>A0ABR6GXQ6</accession>
<evidence type="ECO:0000256" key="3">
    <source>
        <dbReference type="ARBA" id="ARBA00022801"/>
    </source>
</evidence>
<proteinExistence type="predicted"/>
<dbReference type="InterPro" id="IPR028090">
    <property type="entry name" value="JAB_dom_prok"/>
</dbReference>
<gene>
    <name evidence="7" type="ORF">FHS28_004306</name>
</gene>
<keyword evidence="3" id="KW-0378">Hydrolase</keyword>
<comment type="caution">
    <text evidence="7">The sequence shown here is derived from an EMBL/GenBank/DDBJ whole genome shotgun (WGS) entry which is preliminary data.</text>
</comment>
<protein>
    <submittedName>
        <fullName evidence="7">Integrative and conjugative element protein (TIGR02256 family)</fullName>
    </submittedName>
</protein>
<feature type="domain" description="JAB" evidence="6">
    <location>
        <begin position="21"/>
        <end position="137"/>
    </location>
</feature>
<evidence type="ECO:0000313" key="8">
    <source>
        <dbReference type="Proteomes" id="UP000574369"/>
    </source>
</evidence>
<name>A0ABR6GXQ6_9BURK</name>
<evidence type="ECO:0000256" key="1">
    <source>
        <dbReference type="ARBA" id="ARBA00022670"/>
    </source>
</evidence>
<dbReference type="EMBL" id="JACHXO010000009">
    <property type="protein sequence ID" value="MBB3196881.1"/>
    <property type="molecule type" value="Genomic_DNA"/>
</dbReference>
<sequence length="158" mass="17830">MQFVSGWSTPDRRILVNFDEKVLNVFRQHIQHLGSDAEAGGLLLGEVRGGHLNLVDATYPTAADLRSRYSFERLPQGHAEVAQKTWSDSRGTVRYLGEWHSHPEDHPIPSGIDRSEWKRLAFERKDKHPFLAVIVGRADLRVELVPSKGDSLVLHACT</sequence>
<keyword evidence="2" id="KW-0479">Metal-binding</keyword>
<keyword evidence="1" id="KW-0645">Protease</keyword>
<reference evidence="7 8" key="1">
    <citation type="submission" date="2020-08" db="EMBL/GenBank/DDBJ databases">
        <title>Genomic Encyclopedia of Type Strains, Phase III (KMG-III): the genomes of soil and plant-associated and newly described type strains.</title>
        <authorList>
            <person name="Whitman W."/>
        </authorList>
    </citation>
    <scope>NUCLEOTIDE SEQUENCE [LARGE SCALE GENOMIC DNA]</scope>
    <source>
        <strain evidence="7 8">CECT 7247</strain>
    </source>
</reference>
<organism evidence="7 8">
    <name type="scientific">Roseateles terrae</name>
    <dbReference type="NCBI Taxonomy" id="431060"/>
    <lineage>
        <taxon>Bacteria</taxon>
        <taxon>Pseudomonadati</taxon>
        <taxon>Pseudomonadota</taxon>
        <taxon>Betaproteobacteria</taxon>
        <taxon>Burkholderiales</taxon>
        <taxon>Sphaerotilaceae</taxon>
        <taxon>Roseateles</taxon>
    </lineage>
</organism>
<evidence type="ECO:0000313" key="7">
    <source>
        <dbReference type="EMBL" id="MBB3196881.1"/>
    </source>
</evidence>
<dbReference type="Gene3D" id="3.40.140.10">
    <property type="entry name" value="Cytidine Deaminase, domain 2"/>
    <property type="match status" value="1"/>
</dbReference>
<keyword evidence="4" id="KW-0862">Zinc</keyword>
<evidence type="ECO:0000256" key="2">
    <source>
        <dbReference type="ARBA" id="ARBA00022723"/>
    </source>
</evidence>
<keyword evidence="8" id="KW-1185">Reference proteome</keyword>
<dbReference type="RefSeq" id="WP_088453858.1">
    <property type="nucleotide sequence ID" value="NZ_JACHXO010000009.1"/>
</dbReference>
<dbReference type="SUPFAM" id="SSF102712">
    <property type="entry name" value="JAB1/MPN domain"/>
    <property type="match status" value="1"/>
</dbReference>
<evidence type="ECO:0000256" key="5">
    <source>
        <dbReference type="ARBA" id="ARBA00023049"/>
    </source>
</evidence>
<keyword evidence="5" id="KW-0482">Metalloprotease</keyword>
<evidence type="ECO:0000259" key="6">
    <source>
        <dbReference type="Pfam" id="PF14464"/>
    </source>
</evidence>
<dbReference type="Pfam" id="PF14464">
    <property type="entry name" value="Prok-JAB"/>
    <property type="match status" value="1"/>
</dbReference>